<accession>A0A165SNU6</accession>
<evidence type="ECO:0000313" key="1">
    <source>
        <dbReference type="EMBL" id="KZT72273.1"/>
    </source>
</evidence>
<evidence type="ECO:0000313" key="2">
    <source>
        <dbReference type="Proteomes" id="UP000076727"/>
    </source>
</evidence>
<keyword evidence="2" id="KW-1185">Reference proteome</keyword>
<organism evidence="1 2">
    <name type="scientific">Daedalea quercina L-15889</name>
    <dbReference type="NCBI Taxonomy" id="1314783"/>
    <lineage>
        <taxon>Eukaryota</taxon>
        <taxon>Fungi</taxon>
        <taxon>Dikarya</taxon>
        <taxon>Basidiomycota</taxon>
        <taxon>Agaricomycotina</taxon>
        <taxon>Agaricomycetes</taxon>
        <taxon>Polyporales</taxon>
        <taxon>Fomitopsis</taxon>
    </lineage>
</organism>
<proteinExistence type="predicted"/>
<gene>
    <name evidence="1" type="ORF">DAEQUDRAFT_722932</name>
</gene>
<sequence>MDSDRCTLDRLLPPMTDLHRHGLPSKAAPSGLKLGRKPYSGHASQRLHFLLSAGTATGLCIVVQIPGSRRCFTVGRLEFQTW</sequence>
<reference evidence="1 2" key="1">
    <citation type="journal article" date="2016" name="Mol. Biol. Evol.">
        <title>Comparative Genomics of Early-Diverging Mushroom-Forming Fungi Provides Insights into the Origins of Lignocellulose Decay Capabilities.</title>
        <authorList>
            <person name="Nagy L.G."/>
            <person name="Riley R."/>
            <person name="Tritt A."/>
            <person name="Adam C."/>
            <person name="Daum C."/>
            <person name="Floudas D."/>
            <person name="Sun H."/>
            <person name="Yadav J.S."/>
            <person name="Pangilinan J."/>
            <person name="Larsson K.H."/>
            <person name="Matsuura K."/>
            <person name="Barry K."/>
            <person name="Labutti K."/>
            <person name="Kuo R."/>
            <person name="Ohm R.A."/>
            <person name="Bhattacharya S.S."/>
            <person name="Shirouzu T."/>
            <person name="Yoshinaga Y."/>
            <person name="Martin F.M."/>
            <person name="Grigoriev I.V."/>
            <person name="Hibbett D.S."/>
        </authorList>
    </citation>
    <scope>NUCLEOTIDE SEQUENCE [LARGE SCALE GENOMIC DNA]</scope>
    <source>
        <strain evidence="1 2">L-15889</strain>
    </source>
</reference>
<protein>
    <submittedName>
        <fullName evidence="1">Uncharacterized protein</fullName>
    </submittedName>
</protein>
<dbReference type="Proteomes" id="UP000076727">
    <property type="component" value="Unassembled WGS sequence"/>
</dbReference>
<dbReference type="EMBL" id="KV429041">
    <property type="protein sequence ID" value="KZT72273.1"/>
    <property type="molecule type" value="Genomic_DNA"/>
</dbReference>
<dbReference type="AlphaFoldDB" id="A0A165SNU6"/>
<name>A0A165SNU6_9APHY</name>